<evidence type="ECO:0000313" key="2">
    <source>
        <dbReference type="Proteomes" id="UP001295684"/>
    </source>
</evidence>
<evidence type="ECO:0000313" key="1">
    <source>
        <dbReference type="EMBL" id="CAI2377438.1"/>
    </source>
</evidence>
<protein>
    <submittedName>
        <fullName evidence="1">Uncharacterized protein</fullName>
    </submittedName>
</protein>
<proteinExistence type="predicted"/>
<accession>A0AAD2D2Q1</accession>
<gene>
    <name evidence="1" type="ORF">ECRASSUSDP1_LOCUS18824</name>
</gene>
<dbReference type="EMBL" id="CAMPGE010019079">
    <property type="protein sequence ID" value="CAI2377438.1"/>
    <property type="molecule type" value="Genomic_DNA"/>
</dbReference>
<organism evidence="1 2">
    <name type="scientific">Euplotes crassus</name>
    <dbReference type="NCBI Taxonomy" id="5936"/>
    <lineage>
        <taxon>Eukaryota</taxon>
        <taxon>Sar</taxon>
        <taxon>Alveolata</taxon>
        <taxon>Ciliophora</taxon>
        <taxon>Intramacronucleata</taxon>
        <taxon>Spirotrichea</taxon>
        <taxon>Hypotrichia</taxon>
        <taxon>Euplotida</taxon>
        <taxon>Euplotidae</taxon>
        <taxon>Moneuplotes</taxon>
    </lineage>
</organism>
<name>A0AAD2D2Q1_EUPCR</name>
<keyword evidence="2" id="KW-1185">Reference proteome</keyword>
<dbReference type="Proteomes" id="UP001295684">
    <property type="component" value="Unassembled WGS sequence"/>
</dbReference>
<dbReference type="AlphaFoldDB" id="A0AAD2D2Q1"/>
<comment type="caution">
    <text evidence="1">The sequence shown here is derived from an EMBL/GenBank/DDBJ whole genome shotgun (WGS) entry which is preliminary data.</text>
</comment>
<reference evidence="1" key="1">
    <citation type="submission" date="2023-07" db="EMBL/GenBank/DDBJ databases">
        <authorList>
            <consortium name="AG Swart"/>
            <person name="Singh M."/>
            <person name="Singh A."/>
            <person name="Seah K."/>
            <person name="Emmerich C."/>
        </authorList>
    </citation>
    <scope>NUCLEOTIDE SEQUENCE</scope>
    <source>
        <strain evidence="1">DP1</strain>
    </source>
</reference>
<sequence>MAFKHRRKSFENTCPSLLKTNIKERYCERRYKEYLMDPDEDEQDKDEEEYSGDLDHILDDEDSDKEFQILQSSKLSMVSKIKSHALNILNNNRFLLSRQEIMSIPLYKNFVNKGIAEICEEEKEESSPSPKASALPCQVFYPEITDAPDCLKLKNKRRRMKRKLRRLKVIDCLSDTNA</sequence>